<proteinExistence type="predicted"/>
<dbReference type="GO" id="GO:0031241">
    <property type="term" value="C:periplasmic side of cell outer membrane"/>
    <property type="evidence" value="ECO:0007669"/>
    <property type="project" value="TreeGrafter"/>
</dbReference>
<dbReference type="EMBL" id="CAADFO010000021">
    <property type="protein sequence ID" value="VFK26432.1"/>
    <property type="molecule type" value="Genomic_DNA"/>
</dbReference>
<dbReference type="Gene3D" id="1.25.40.650">
    <property type="match status" value="1"/>
</dbReference>
<dbReference type="GO" id="GO:0009252">
    <property type="term" value="P:peptidoglycan biosynthetic process"/>
    <property type="evidence" value="ECO:0007669"/>
    <property type="project" value="UniProtKB-KW"/>
</dbReference>
<keyword evidence="2" id="KW-0133">Cell shape</keyword>
<dbReference type="AlphaFoldDB" id="A0A450XAT0"/>
<dbReference type="Gene3D" id="1.25.40.10">
    <property type="entry name" value="Tetratricopeptide repeat domain"/>
    <property type="match status" value="1"/>
</dbReference>
<dbReference type="PANTHER" id="PTHR38038:SF1">
    <property type="entry name" value="PENICILLIN-BINDING PROTEIN ACTIVATOR LPOA"/>
    <property type="match status" value="1"/>
</dbReference>
<evidence type="ECO:0000256" key="7">
    <source>
        <dbReference type="ARBA" id="ARBA00023288"/>
    </source>
</evidence>
<dbReference type="CDD" id="cd06339">
    <property type="entry name" value="PBP1_YraM_LppC_lipoprotein-like"/>
    <property type="match status" value="1"/>
</dbReference>
<keyword evidence="1" id="KW-0732">Signal</keyword>
<gene>
    <name evidence="9" type="ORF">BECKMB1821G_GA0114241_102110</name>
</gene>
<keyword evidence="3" id="KW-0573">Peptidoglycan synthesis</keyword>
<dbReference type="Pfam" id="PF04348">
    <property type="entry name" value="LppC"/>
    <property type="match status" value="2"/>
</dbReference>
<evidence type="ECO:0000256" key="6">
    <source>
        <dbReference type="ARBA" id="ARBA00023237"/>
    </source>
</evidence>
<organism evidence="9">
    <name type="scientific">Candidatus Kentrum sp. MB</name>
    <dbReference type="NCBI Taxonomy" id="2138164"/>
    <lineage>
        <taxon>Bacteria</taxon>
        <taxon>Pseudomonadati</taxon>
        <taxon>Pseudomonadota</taxon>
        <taxon>Gammaproteobacteria</taxon>
        <taxon>Candidatus Kentrum</taxon>
    </lineage>
</organism>
<dbReference type="GO" id="GO:0030234">
    <property type="term" value="F:enzyme regulator activity"/>
    <property type="evidence" value="ECO:0007669"/>
    <property type="project" value="TreeGrafter"/>
</dbReference>
<evidence type="ECO:0000256" key="4">
    <source>
        <dbReference type="ARBA" id="ARBA00023136"/>
    </source>
</evidence>
<dbReference type="InterPro" id="IPR007443">
    <property type="entry name" value="LpoA"/>
</dbReference>
<protein>
    <recommendedName>
        <fullName evidence="10">LppC lipoprotein</fullName>
    </recommendedName>
</protein>
<dbReference type="SUPFAM" id="SSF53822">
    <property type="entry name" value="Periplasmic binding protein-like I"/>
    <property type="match status" value="1"/>
</dbReference>
<keyword evidence="7" id="KW-0449">Lipoprotein</keyword>
<evidence type="ECO:0000256" key="8">
    <source>
        <dbReference type="SAM" id="MobiDB-lite"/>
    </source>
</evidence>
<keyword evidence="6" id="KW-0998">Cell outer membrane</keyword>
<dbReference type="InterPro" id="IPR028082">
    <property type="entry name" value="Peripla_BP_I"/>
</dbReference>
<evidence type="ECO:0000256" key="3">
    <source>
        <dbReference type="ARBA" id="ARBA00022984"/>
    </source>
</evidence>
<feature type="region of interest" description="Disordered" evidence="8">
    <location>
        <begin position="500"/>
        <end position="526"/>
    </location>
</feature>
<dbReference type="PANTHER" id="PTHR38038">
    <property type="entry name" value="PENICILLIN-BINDING PROTEIN ACTIVATOR LPOA"/>
    <property type="match status" value="1"/>
</dbReference>
<evidence type="ECO:0008006" key="10">
    <source>
        <dbReference type="Google" id="ProtNLM"/>
    </source>
</evidence>
<evidence type="ECO:0000256" key="2">
    <source>
        <dbReference type="ARBA" id="ARBA00022960"/>
    </source>
</evidence>
<dbReference type="InterPro" id="IPR011990">
    <property type="entry name" value="TPR-like_helical_dom_sf"/>
</dbReference>
<evidence type="ECO:0000256" key="5">
    <source>
        <dbReference type="ARBA" id="ARBA00023139"/>
    </source>
</evidence>
<keyword evidence="5" id="KW-0564">Palmitate</keyword>
<evidence type="ECO:0000256" key="1">
    <source>
        <dbReference type="ARBA" id="ARBA00022729"/>
    </source>
</evidence>
<feature type="compositionally biased region" description="Polar residues" evidence="8">
    <location>
        <begin position="402"/>
        <end position="415"/>
    </location>
</feature>
<name>A0A450XAT0_9GAMM</name>
<dbReference type="Gene3D" id="3.40.50.2300">
    <property type="match status" value="2"/>
</dbReference>
<sequence length="693" mass="77562">MLRLHKFLSFIIVVALIAGCQMMPSPVDTRFIEDEQRARALLAEGRLQEAAKQYLLLASQTSSPSSHDYQLTAIEIYLDAQNHNTAKNLLAKLSPAGLTSPQQARAHLLAARIALVEQSPQKALSSLQKIHSRYCHEKRSDPLRIPAPCTSKLPRSFWIEFFRTRALAHSALGGRRALEALRDRIALDRLLTKTSEIEANHRATWQSLMSFSSNIISHLHTQLPTTKTPQAEILRGWLTLANAVKKLVLNRESPHYEEFSQVIASWKRQYPGHPAGQTLLKDLLAIIEEEPPSHIALLLPFDGVFARAANAVRDGFLSAWFQGAKHPKITIRNTMGTNVQLVYNEVISAGAKFVVGPLDKPSVGILMELPKFPVPTLVLNNTEETSAHGGDNREKTGALTLSGTFTEKSVQSKTATEAPPSESPLYQFTLSPESVARQTAQRARYDGYTRAGILTPQTPWGQRMEQAFATTWRQLGGTVVESHSFPTELKEISATVRKLLKTDDTPSKPGVKTSQPKSKNKQHTTNHNSIDCILMAAFPREARQLQPQIKFHHTGDTPIPVYATYHVFSGAVNPVLDEDINGIIFGDMPWILRQDSNTTTLRNAVTSIWPKSAKKYARFYAFGIDAYRIIPYLKRLRTQNFPNFTGETGELSVDNQGRVDRQLIWTVIRNGKPAPDKNGNRYNQYQKDMKWGM</sequence>
<dbReference type="PROSITE" id="PS51257">
    <property type="entry name" value="PROKAR_LIPOPROTEIN"/>
    <property type="match status" value="1"/>
</dbReference>
<reference evidence="9" key="1">
    <citation type="submission" date="2019-02" db="EMBL/GenBank/DDBJ databases">
        <authorList>
            <person name="Gruber-Vodicka R. H."/>
            <person name="Seah K. B. B."/>
        </authorList>
    </citation>
    <scope>NUCLEOTIDE SEQUENCE</scope>
    <source>
        <strain evidence="9">BECK_BZ197</strain>
    </source>
</reference>
<accession>A0A450XAT0</accession>
<evidence type="ECO:0000313" key="9">
    <source>
        <dbReference type="EMBL" id="VFK26432.1"/>
    </source>
</evidence>
<dbReference type="GO" id="GO:0008360">
    <property type="term" value="P:regulation of cell shape"/>
    <property type="evidence" value="ECO:0007669"/>
    <property type="project" value="UniProtKB-KW"/>
</dbReference>
<keyword evidence="4" id="KW-0472">Membrane</keyword>
<feature type="region of interest" description="Disordered" evidence="8">
    <location>
        <begin position="402"/>
        <end position="425"/>
    </location>
</feature>